<proteinExistence type="predicted"/>
<keyword evidence="5" id="KW-1185">Reference proteome</keyword>
<reference evidence="3" key="5">
    <citation type="journal article" date="2018" name="Nat. Plants">
        <title>Whole-genome landscape of Medicago truncatula symbiotic genes.</title>
        <authorList>
            <person name="Pecrix Y."/>
            <person name="Gamas P."/>
            <person name="Carrere S."/>
        </authorList>
    </citation>
    <scope>NUCLEOTIDE SEQUENCE</scope>
    <source>
        <tissue evidence="3">Leaves</tissue>
    </source>
</reference>
<reference evidence="2 5" key="2">
    <citation type="journal article" date="2014" name="BMC Genomics">
        <title>An improved genome release (version Mt4.0) for the model legume Medicago truncatula.</title>
        <authorList>
            <person name="Tang H."/>
            <person name="Krishnakumar V."/>
            <person name="Bidwell S."/>
            <person name="Rosen B."/>
            <person name="Chan A."/>
            <person name="Zhou S."/>
            <person name="Gentzbittel L."/>
            <person name="Childs K.L."/>
            <person name="Yandell M."/>
            <person name="Gundlach H."/>
            <person name="Mayer K.F."/>
            <person name="Schwartz D.C."/>
            <person name="Town C.D."/>
        </authorList>
    </citation>
    <scope>GENOME REANNOTATION</scope>
    <source>
        <strain evidence="2">A17</strain>
        <strain evidence="4 5">cv. Jemalong A17</strain>
    </source>
</reference>
<dbReference type="Proteomes" id="UP000265566">
    <property type="component" value="Chromosome 8"/>
</dbReference>
<dbReference type="EMBL" id="PSQE01000008">
    <property type="protein sequence ID" value="RHN41323.1"/>
    <property type="molecule type" value="Genomic_DNA"/>
</dbReference>
<evidence type="ECO:0000313" key="6">
    <source>
        <dbReference type="Proteomes" id="UP000265566"/>
    </source>
</evidence>
<dbReference type="STRING" id="3880.A0A072U2F2"/>
<evidence type="ECO:0000313" key="2">
    <source>
        <dbReference type="EMBL" id="KEH19945.1"/>
    </source>
</evidence>
<dbReference type="PaxDb" id="3880-AET03156"/>
<name>A0A072U2F2_MEDTR</name>
<dbReference type="EnsemblPlants" id="KEH19945">
    <property type="protein sequence ID" value="KEH19945"/>
    <property type="gene ID" value="MTR_8g471030"/>
</dbReference>
<dbReference type="eggNOG" id="KOG2034">
    <property type="taxonomic scope" value="Eukaryota"/>
</dbReference>
<protein>
    <submittedName>
        <fullName evidence="2">Vacuolar sorting-associated-like protein</fullName>
    </submittedName>
</protein>
<dbReference type="Pfam" id="PF05131">
    <property type="entry name" value="Pep3_Vps18"/>
    <property type="match status" value="1"/>
</dbReference>
<evidence type="ECO:0000313" key="3">
    <source>
        <dbReference type="EMBL" id="RHN41323.1"/>
    </source>
</evidence>
<gene>
    <name evidence="2" type="ordered locus">MTR_8g471030</name>
    <name evidence="3" type="ORF">MtrunA17_Chr8g0364861</name>
</gene>
<accession>A0A072U2F2</accession>
<sequence>MDHGRQVFTVDLLERYAAKGHGVITCMAAGNDVIVIGTSRGWVIRHDFGAGDSHEFDLSAGRPGDQSIHRVFVDPGGCHCIATVVGPGGAETFYTYAKWTKPRVLSKLKGLVVNVVAWNRQQITEGS</sequence>
<reference evidence="2 5" key="1">
    <citation type="journal article" date="2011" name="Nature">
        <title>The Medicago genome provides insight into the evolution of rhizobial symbioses.</title>
        <authorList>
            <person name="Young N.D."/>
            <person name="Debelle F."/>
            <person name="Oldroyd G.E."/>
            <person name="Geurts R."/>
            <person name="Cannon S.B."/>
            <person name="Udvardi M.K."/>
            <person name="Benedito V.A."/>
            <person name="Mayer K.F."/>
            <person name="Gouzy J."/>
            <person name="Schoof H."/>
            <person name="Van de Peer Y."/>
            <person name="Proost S."/>
            <person name="Cook D.R."/>
            <person name="Meyers B.C."/>
            <person name="Spannagl M."/>
            <person name="Cheung F."/>
            <person name="De Mita S."/>
            <person name="Krishnakumar V."/>
            <person name="Gundlach H."/>
            <person name="Zhou S."/>
            <person name="Mudge J."/>
            <person name="Bharti A.K."/>
            <person name="Murray J.D."/>
            <person name="Naoumkina M.A."/>
            <person name="Rosen B."/>
            <person name="Silverstein K.A."/>
            <person name="Tang H."/>
            <person name="Rombauts S."/>
            <person name="Zhao P.X."/>
            <person name="Zhou P."/>
            <person name="Barbe V."/>
            <person name="Bardou P."/>
            <person name="Bechner M."/>
            <person name="Bellec A."/>
            <person name="Berger A."/>
            <person name="Berges H."/>
            <person name="Bidwell S."/>
            <person name="Bisseling T."/>
            <person name="Choisne N."/>
            <person name="Couloux A."/>
            <person name="Denny R."/>
            <person name="Deshpande S."/>
            <person name="Dai X."/>
            <person name="Doyle J.J."/>
            <person name="Dudez A.M."/>
            <person name="Farmer A.D."/>
            <person name="Fouteau S."/>
            <person name="Franken C."/>
            <person name="Gibelin C."/>
            <person name="Gish J."/>
            <person name="Goldstein S."/>
            <person name="Gonzalez A.J."/>
            <person name="Green P.J."/>
            <person name="Hallab A."/>
            <person name="Hartog M."/>
            <person name="Hua A."/>
            <person name="Humphray S.J."/>
            <person name="Jeong D.H."/>
            <person name="Jing Y."/>
            <person name="Jocker A."/>
            <person name="Kenton S.M."/>
            <person name="Kim D.J."/>
            <person name="Klee K."/>
            <person name="Lai H."/>
            <person name="Lang C."/>
            <person name="Lin S."/>
            <person name="Macmil S.L."/>
            <person name="Magdelenat G."/>
            <person name="Matthews L."/>
            <person name="McCorrison J."/>
            <person name="Monaghan E.L."/>
            <person name="Mun J.H."/>
            <person name="Najar F.Z."/>
            <person name="Nicholson C."/>
            <person name="Noirot C."/>
            <person name="O'Bleness M."/>
            <person name="Paule C.R."/>
            <person name="Poulain J."/>
            <person name="Prion F."/>
            <person name="Qin B."/>
            <person name="Qu C."/>
            <person name="Retzel E.F."/>
            <person name="Riddle C."/>
            <person name="Sallet E."/>
            <person name="Samain S."/>
            <person name="Samson N."/>
            <person name="Sanders I."/>
            <person name="Saurat O."/>
            <person name="Scarpelli C."/>
            <person name="Schiex T."/>
            <person name="Segurens B."/>
            <person name="Severin A.J."/>
            <person name="Sherrier D.J."/>
            <person name="Shi R."/>
            <person name="Sims S."/>
            <person name="Singer S.R."/>
            <person name="Sinharoy S."/>
            <person name="Sterck L."/>
            <person name="Viollet A."/>
            <person name="Wang B.B."/>
            <person name="Wang K."/>
            <person name="Wang M."/>
            <person name="Wang X."/>
            <person name="Warfsmann J."/>
            <person name="Weissenbach J."/>
            <person name="White D.D."/>
            <person name="White J.D."/>
            <person name="Wiley G.B."/>
            <person name="Wincker P."/>
            <person name="Xing Y."/>
            <person name="Yang L."/>
            <person name="Yao Z."/>
            <person name="Ying F."/>
            <person name="Zhai J."/>
            <person name="Zhou L."/>
            <person name="Zuber A."/>
            <person name="Denarie J."/>
            <person name="Dixon R.A."/>
            <person name="May G.D."/>
            <person name="Schwartz D.C."/>
            <person name="Rogers J."/>
            <person name="Quetier F."/>
            <person name="Town C.D."/>
            <person name="Roe B.A."/>
        </authorList>
    </citation>
    <scope>NUCLEOTIDE SEQUENCE [LARGE SCALE GENOMIC DNA]</scope>
    <source>
        <strain evidence="2">A17</strain>
        <strain evidence="4 5">cv. Jemalong A17</strain>
    </source>
</reference>
<evidence type="ECO:0000313" key="5">
    <source>
        <dbReference type="Proteomes" id="UP000002051"/>
    </source>
</evidence>
<organism evidence="2 5">
    <name type="scientific">Medicago truncatula</name>
    <name type="common">Barrel medic</name>
    <name type="synonym">Medicago tribuloides</name>
    <dbReference type="NCBI Taxonomy" id="3880"/>
    <lineage>
        <taxon>Eukaryota</taxon>
        <taxon>Viridiplantae</taxon>
        <taxon>Streptophyta</taxon>
        <taxon>Embryophyta</taxon>
        <taxon>Tracheophyta</taxon>
        <taxon>Spermatophyta</taxon>
        <taxon>Magnoliopsida</taxon>
        <taxon>eudicotyledons</taxon>
        <taxon>Gunneridae</taxon>
        <taxon>Pentapetalae</taxon>
        <taxon>rosids</taxon>
        <taxon>fabids</taxon>
        <taxon>Fabales</taxon>
        <taxon>Fabaceae</taxon>
        <taxon>Papilionoideae</taxon>
        <taxon>50 kb inversion clade</taxon>
        <taxon>NPAAA clade</taxon>
        <taxon>Hologalegina</taxon>
        <taxon>IRL clade</taxon>
        <taxon>Trifolieae</taxon>
        <taxon>Medicago</taxon>
    </lineage>
</organism>
<evidence type="ECO:0000313" key="4">
    <source>
        <dbReference type="EnsemblPlants" id="KEH19945"/>
    </source>
</evidence>
<feature type="domain" description="Pep3/Vps18 beta-propeller" evidence="1">
    <location>
        <begin position="13"/>
        <end position="124"/>
    </location>
</feature>
<reference evidence="4" key="3">
    <citation type="submission" date="2015-04" db="UniProtKB">
        <authorList>
            <consortium name="EnsemblPlants"/>
        </authorList>
    </citation>
    <scope>IDENTIFICATION</scope>
    <source>
        <strain evidence="4">cv. Jemalong A17</strain>
    </source>
</reference>
<dbReference type="EMBL" id="CM001224">
    <property type="protein sequence ID" value="KEH19945.1"/>
    <property type="molecule type" value="Genomic_DNA"/>
</dbReference>
<reference evidence="6" key="4">
    <citation type="journal article" date="2018" name="Nat. Plants">
        <title>Whole-genome landscape of Medicago truncatula symbiotic genes.</title>
        <authorList>
            <person name="Pecrix Y."/>
            <person name="Staton S.E."/>
            <person name="Sallet E."/>
            <person name="Lelandais-Briere C."/>
            <person name="Moreau S."/>
            <person name="Carrere S."/>
            <person name="Blein T."/>
            <person name="Jardinaud M.F."/>
            <person name="Latrasse D."/>
            <person name="Zouine M."/>
            <person name="Zahm M."/>
            <person name="Kreplak J."/>
            <person name="Mayjonade B."/>
            <person name="Satge C."/>
            <person name="Perez M."/>
            <person name="Cauet S."/>
            <person name="Marande W."/>
            <person name="Chantry-Darmon C."/>
            <person name="Lopez-Roques C."/>
            <person name="Bouchez O."/>
            <person name="Berard A."/>
            <person name="Debelle F."/>
            <person name="Munos S."/>
            <person name="Bendahmane A."/>
            <person name="Berges H."/>
            <person name="Niebel A."/>
            <person name="Buitink J."/>
            <person name="Frugier F."/>
            <person name="Benhamed M."/>
            <person name="Crespi M."/>
            <person name="Gouzy J."/>
            <person name="Gamas P."/>
        </authorList>
    </citation>
    <scope>NUCLEOTIDE SEQUENCE [LARGE SCALE GENOMIC DNA]</scope>
    <source>
        <strain evidence="6">cv. Jemalong A17</strain>
    </source>
</reference>
<dbReference type="Proteomes" id="UP000002051">
    <property type="component" value="Chromosome 8"/>
</dbReference>
<evidence type="ECO:0000259" key="1">
    <source>
        <dbReference type="Pfam" id="PF05131"/>
    </source>
</evidence>
<dbReference type="InterPro" id="IPR007810">
    <property type="entry name" value="Pep3/Vps18_beta-prop"/>
</dbReference>
<dbReference type="Gramene" id="rna47631">
    <property type="protein sequence ID" value="RHN41323.1"/>
    <property type="gene ID" value="gene47631"/>
</dbReference>
<dbReference type="HOGENOM" id="CLU_1973846_0_0_1"/>
<dbReference type="AlphaFoldDB" id="A0A072U2F2"/>